<accession>A0A354M5R6</accession>
<dbReference type="PIRSF" id="PIRSF005426">
    <property type="entry name" value="Frp"/>
    <property type="match status" value="1"/>
</dbReference>
<dbReference type="Proteomes" id="UP000262954">
    <property type="component" value="Unassembled WGS sequence"/>
</dbReference>
<dbReference type="Gene3D" id="3.40.109.10">
    <property type="entry name" value="NADH Oxidase"/>
    <property type="match status" value="1"/>
</dbReference>
<comment type="similarity">
    <text evidence="1 5">Belongs to the flavin oxidoreductase frp family.</text>
</comment>
<dbReference type="EMBL" id="DNWC01000163">
    <property type="protein sequence ID" value="HBJ09855.1"/>
    <property type="molecule type" value="Genomic_DNA"/>
</dbReference>
<dbReference type="PANTHER" id="PTHR43425">
    <property type="entry name" value="OXYGEN-INSENSITIVE NADPH NITROREDUCTASE"/>
    <property type="match status" value="1"/>
</dbReference>
<evidence type="ECO:0000259" key="6">
    <source>
        <dbReference type="Pfam" id="PF00881"/>
    </source>
</evidence>
<dbReference type="InterPro" id="IPR029479">
    <property type="entry name" value="Nitroreductase"/>
</dbReference>
<sequence length="248" mass="28965">MLFEELKQRRTIRKYTGEDIPEKLLNELIETACRVSTTGNMQLYSIIITRDKEMKEKLAPAHFNQPTVTSAPVVLTFCADFNRFIKWCDWRDAQQGYDNFQSFFTAAIDALIFAQQFCTVAELAGLGICYLGTTTYNAPQIIETLQLPKYVIPVTTITVGYPSEIPEQVERLPLEAIIHQEKYKDYTREDIDRLYRDKESLATNLKFIKENNKKTLAQVFTDVRYKKEDNEYFSEVFLKIIKEQGFRF</sequence>
<evidence type="ECO:0000256" key="1">
    <source>
        <dbReference type="ARBA" id="ARBA00008366"/>
    </source>
</evidence>
<keyword evidence="5" id="KW-0521">NADP</keyword>
<reference evidence="7 8" key="1">
    <citation type="journal article" date="2018" name="Nat. Biotechnol.">
        <title>A standardized bacterial taxonomy based on genome phylogeny substantially revises the tree of life.</title>
        <authorList>
            <person name="Parks D.H."/>
            <person name="Chuvochina M."/>
            <person name="Waite D.W."/>
            <person name="Rinke C."/>
            <person name="Skarshewski A."/>
            <person name="Chaumeil P.A."/>
            <person name="Hugenholtz P."/>
        </authorList>
    </citation>
    <scope>NUCLEOTIDE SEQUENCE [LARGE SCALE GENOMIC DNA]</scope>
    <source>
        <strain evidence="7">UBA11482</strain>
    </source>
</reference>
<evidence type="ECO:0000256" key="2">
    <source>
        <dbReference type="ARBA" id="ARBA00022630"/>
    </source>
</evidence>
<gene>
    <name evidence="7" type="ORF">DDY73_12740</name>
</gene>
<dbReference type="InterPro" id="IPR000415">
    <property type="entry name" value="Nitroreductase-like"/>
</dbReference>
<dbReference type="GO" id="GO:0016491">
    <property type="term" value="F:oxidoreductase activity"/>
    <property type="evidence" value="ECO:0007669"/>
    <property type="project" value="UniProtKB-UniRule"/>
</dbReference>
<dbReference type="Pfam" id="PF00881">
    <property type="entry name" value="Nitroreductase"/>
    <property type="match status" value="1"/>
</dbReference>
<dbReference type="SUPFAM" id="SSF55469">
    <property type="entry name" value="FMN-dependent nitroreductase-like"/>
    <property type="match status" value="1"/>
</dbReference>
<dbReference type="RefSeq" id="WP_022389961.1">
    <property type="nucleotide sequence ID" value="NZ_CAUAJF010000156.1"/>
</dbReference>
<evidence type="ECO:0000256" key="5">
    <source>
        <dbReference type="PIRNR" id="PIRNR005426"/>
    </source>
</evidence>
<evidence type="ECO:0000313" key="7">
    <source>
        <dbReference type="EMBL" id="HBJ09855.1"/>
    </source>
</evidence>
<proteinExistence type="inferred from homology"/>
<keyword evidence="4 5" id="KW-0560">Oxidoreductase</keyword>
<name>A0A354M5R6_9BACT</name>
<keyword evidence="3 5" id="KW-0288">FMN</keyword>
<dbReference type="AlphaFoldDB" id="A0A354M5R6"/>
<feature type="domain" description="Nitroreductase" evidence="6">
    <location>
        <begin position="6"/>
        <end position="161"/>
    </location>
</feature>
<protein>
    <submittedName>
        <fullName evidence="7">NADPH-dependent oxidoreductase</fullName>
    </submittedName>
</protein>
<evidence type="ECO:0000256" key="4">
    <source>
        <dbReference type="ARBA" id="ARBA00023002"/>
    </source>
</evidence>
<organism evidence="7 8">
    <name type="scientific">Coprobacter fastidiosus</name>
    <dbReference type="NCBI Taxonomy" id="1099853"/>
    <lineage>
        <taxon>Bacteria</taxon>
        <taxon>Pseudomonadati</taxon>
        <taxon>Bacteroidota</taxon>
        <taxon>Bacteroidia</taxon>
        <taxon>Bacteroidales</taxon>
        <taxon>Barnesiellaceae</taxon>
        <taxon>Coprobacter</taxon>
    </lineage>
</organism>
<comment type="caution">
    <text evidence="7">The sequence shown here is derived from an EMBL/GenBank/DDBJ whole genome shotgun (WGS) entry which is preliminary data.</text>
</comment>
<evidence type="ECO:0000256" key="3">
    <source>
        <dbReference type="ARBA" id="ARBA00022643"/>
    </source>
</evidence>
<keyword evidence="2 5" id="KW-0285">Flavoprotein</keyword>
<dbReference type="InterPro" id="IPR016446">
    <property type="entry name" value="Flavin_OxRdtase_Frp"/>
</dbReference>
<evidence type="ECO:0000313" key="8">
    <source>
        <dbReference type="Proteomes" id="UP000262954"/>
    </source>
</evidence>
<dbReference type="PANTHER" id="PTHR43425:SF2">
    <property type="entry name" value="OXYGEN-INSENSITIVE NADPH NITROREDUCTASE"/>
    <property type="match status" value="1"/>
</dbReference>